<dbReference type="SMART" id="SM01318">
    <property type="entry name" value="SVWC"/>
    <property type="match status" value="1"/>
</dbReference>
<dbReference type="GO" id="GO:0005576">
    <property type="term" value="C:extracellular region"/>
    <property type="evidence" value="ECO:0007669"/>
    <property type="project" value="UniProtKB-SubCell"/>
</dbReference>
<organism evidence="4 5">
    <name type="scientific">Phyllotreta striolata</name>
    <name type="common">Striped flea beetle</name>
    <name type="synonym">Crioceris striolata</name>
    <dbReference type="NCBI Taxonomy" id="444603"/>
    <lineage>
        <taxon>Eukaryota</taxon>
        <taxon>Metazoa</taxon>
        <taxon>Ecdysozoa</taxon>
        <taxon>Arthropoda</taxon>
        <taxon>Hexapoda</taxon>
        <taxon>Insecta</taxon>
        <taxon>Pterygota</taxon>
        <taxon>Neoptera</taxon>
        <taxon>Endopterygota</taxon>
        <taxon>Coleoptera</taxon>
        <taxon>Polyphaga</taxon>
        <taxon>Cucujiformia</taxon>
        <taxon>Chrysomeloidea</taxon>
        <taxon>Chrysomelidae</taxon>
        <taxon>Galerucinae</taxon>
        <taxon>Alticini</taxon>
        <taxon>Phyllotreta</taxon>
    </lineage>
</organism>
<evidence type="ECO:0000313" key="4">
    <source>
        <dbReference type="EMBL" id="CAG9854341.1"/>
    </source>
</evidence>
<keyword evidence="5" id="KW-1185">Reference proteome</keyword>
<dbReference type="Proteomes" id="UP001153712">
    <property type="component" value="Chromosome 1"/>
</dbReference>
<gene>
    <name evidence="4" type="ORF">PHYEVI_LOCUS804</name>
</gene>
<dbReference type="PANTHER" id="PTHR39957">
    <property type="entry name" value="AT09846P1-RELATED"/>
    <property type="match status" value="1"/>
</dbReference>
<evidence type="ECO:0000259" key="3">
    <source>
        <dbReference type="SMART" id="SM01318"/>
    </source>
</evidence>
<dbReference type="InterPro" id="IPR029277">
    <property type="entry name" value="SVWC_dom"/>
</dbReference>
<comment type="subcellular location">
    <subcellularLocation>
        <location evidence="1">Secreted</location>
    </subcellularLocation>
</comment>
<dbReference type="EMBL" id="OU900094">
    <property type="protein sequence ID" value="CAG9854341.1"/>
    <property type="molecule type" value="Genomic_DNA"/>
</dbReference>
<accession>A0A9N9TFF9</accession>
<evidence type="ECO:0000313" key="5">
    <source>
        <dbReference type="Proteomes" id="UP001153712"/>
    </source>
</evidence>
<proteinExistence type="predicted"/>
<dbReference type="AlphaFoldDB" id="A0A9N9TFF9"/>
<protein>
    <recommendedName>
        <fullName evidence="3">Single domain-containing protein</fullName>
    </recommendedName>
</protein>
<dbReference type="Pfam" id="PF15430">
    <property type="entry name" value="SVWC"/>
    <property type="match status" value="1"/>
</dbReference>
<dbReference type="PANTHER" id="PTHR39957:SF1">
    <property type="entry name" value="AT09846P1-RELATED"/>
    <property type="match status" value="1"/>
</dbReference>
<feature type="domain" description="Single" evidence="3">
    <location>
        <begin position="70"/>
        <end position="138"/>
    </location>
</feature>
<sequence length="157" mass="17064">MRKLIFIERMFLLMQRGFLSGGSRLGFSTRNVRLTMKLLVVAVLCAIFVNADAWVAFIKADPETAHLGDCYTTHHKLGAMKSGEERRIEGQCAVARCSTGGDIQLVGCGKVMAMPPLRVDPGDLSLPYPQCCPHIAKPEVTIGSFNPALEKQGSATL</sequence>
<dbReference type="OrthoDB" id="6674808at2759"/>
<dbReference type="InterPro" id="IPR053308">
    <property type="entry name" value="Vago-like"/>
</dbReference>
<evidence type="ECO:0000256" key="2">
    <source>
        <dbReference type="ARBA" id="ARBA00022525"/>
    </source>
</evidence>
<name>A0A9N9TFF9_PHYSR</name>
<keyword evidence="2" id="KW-0964">Secreted</keyword>
<reference evidence="4" key="1">
    <citation type="submission" date="2022-01" db="EMBL/GenBank/DDBJ databases">
        <authorList>
            <person name="King R."/>
        </authorList>
    </citation>
    <scope>NUCLEOTIDE SEQUENCE</scope>
</reference>
<evidence type="ECO:0000256" key="1">
    <source>
        <dbReference type="ARBA" id="ARBA00004613"/>
    </source>
</evidence>